<keyword evidence="2" id="KW-1185">Reference proteome</keyword>
<organism evidence="1 2">
    <name type="scientific">Steinernema carpocapsae</name>
    <name type="common">Entomopathogenic nematode</name>
    <dbReference type="NCBI Taxonomy" id="34508"/>
    <lineage>
        <taxon>Eukaryota</taxon>
        <taxon>Metazoa</taxon>
        <taxon>Ecdysozoa</taxon>
        <taxon>Nematoda</taxon>
        <taxon>Chromadorea</taxon>
        <taxon>Rhabditida</taxon>
        <taxon>Tylenchina</taxon>
        <taxon>Panagrolaimomorpha</taxon>
        <taxon>Strongyloidoidea</taxon>
        <taxon>Steinernematidae</taxon>
        <taxon>Steinernema</taxon>
    </lineage>
</organism>
<comment type="caution">
    <text evidence="1">The sequence shown here is derived from an EMBL/GenBank/DDBJ whole genome shotgun (WGS) entry which is preliminary data.</text>
</comment>
<proteinExistence type="predicted"/>
<dbReference type="EMBL" id="AZBU02000001">
    <property type="protein sequence ID" value="TMS39128.1"/>
    <property type="molecule type" value="Genomic_DNA"/>
</dbReference>
<sequence>MNETRSMESWATPGCRGARLFPATSTTVAIASGKMSELDGLHKALQLLALNKIDEAEAECTKLLEKNVYDQAAWSLKLQCLTENAFVDELENEEVGLAETFMDNNVISRDARPGTSLARPITTAKGAASRHFVVLRSGW</sequence>
<dbReference type="STRING" id="34508.A0A4U8V5A3"/>
<protein>
    <submittedName>
        <fullName evidence="1">Uncharacterized protein</fullName>
    </submittedName>
</protein>
<dbReference type="Proteomes" id="UP000298663">
    <property type="component" value="Unassembled WGS sequence"/>
</dbReference>
<accession>A0A4U8V5A3</accession>
<name>A0A4U8V5A3_STECR</name>
<dbReference type="InterPro" id="IPR028796">
    <property type="entry name" value="BBS8"/>
</dbReference>
<dbReference type="GO" id="GO:0097730">
    <property type="term" value="C:non-motile cilium"/>
    <property type="evidence" value="ECO:0007669"/>
    <property type="project" value="TreeGrafter"/>
</dbReference>
<reference evidence="1 2" key="1">
    <citation type="journal article" date="2015" name="Genome Biol.">
        <title>Comparative genomics of Steinernema reveals deeply conserved gene regulatory networks.</title>
        <authorList>
            <person name="Dillman A.R."/>
            <person name="Macchietto M."/>
            <person name="Porter C.F."/>
            <person name="Rogers A."/>
            <person name="Williams B."/>
            <person name="Antoshechkin I."/>
            <person name="Lee M.M."/>
            <person name="Goodwin Z."/>
            <person name="Lu X."/>
            <person name="Lewis E.E."/>
            <person name="Goodrich-Blair H."/>
            <person name="Stock S.P."/>
            <person name="Adams B.J."/>
            <person name="Sternberg P.W."/>
            <person name="Mortazavi A."/>
        </authorList>
    </citation>
    <scope>NUCLEOTIDE SEQUENCE [LARGE SCALE GENOMIC DNA]</scope>
    <source>
        <strain evidence="1 2">ALL</strain>
    </source>
</reference>
<dbReference type="GO" id="GO:0034464">
    <property type="term" value="C:BBSome"/>
    <property type="evidence" value="ECO:0007669"/>
    <property type="project" value="InterPro"/>
</dbReference>
<reference evidence="1 2" key="2">
    <citation type="journal article" date="2019" name="G3 (Bethesda)">
        <title>Hybrid Assembly of the Genome of the Entomopathogenic Nematode Steinernema carpocapsae Identifies the X-Chromosome.</title>
        <authorList>
            <person name="Serra L."/>
            <person name="Macchietto M."/>
            <person name="Macias-Munoz A."/>
            <person name="McGill C.J."/>
            <person name="Rodriguez I.M."/>
            <person name="Rodriguez B."/>
            <person name="Murad R."/>
            <person name="Mortazavi A."/>
        </authorList>
    </citation>
    <scope>NUCLEOTIDE SEQUENCE [LARGE SCALE GENOMIC DNA]</scope>
    <source>
        <strain evidence="1 2">ALL</strain>
    </source>
</reference>
<gene>
    <name evidence="1" type="ORF">L596_005701</name>
</gene>
<dbReference type="OrthoDB" id="421121at2759"/>
<evidence type="ECO:0000313" key="1">
    <source>
        <dbReference type="EMBL" id="TMS39128.1"/>
    </source>
</evidence>
<dbReference type="PANTHER" id="PTHR44177">
    <property type="entry name" value="TETRATRICOPEPTIDE REPEAT PROTEIN 8"/>
    <property type="match status" value="1"/>
</dbReference>
<dbReference type="GO" id="GO:0036064">
    <property type="term" value="C:ciliary basal body"/>
    <property type="evidence" value="ECO:0007669"/>
    <property type="project" value="TreeGrafter"/>
</dbReference>
<dbReference type="PANTHER" id="PTHR44177:SF1">
    <property type="entry name" value="TETRATRICOPEPTIDE REPEAT PROTEIN 8"/>
    <property type="match status" value="1"/>
</dbReference>
<dbReference type="AlphaFoldDB" id="A0A4U8V5A3"/>
<dbReference type="GO" id="GO:1905515">
    <property type="term" value="P:non-motile cilium assembly"/>
    <property type="evidence" value="ECO:0007669"/>
    <property type="project" value="InterPro"/>
</dbReference>
<evidence type="ECO:0000313" key="2">
    <source>
        <dbReference type="Proteomes" id="UP000298663"/>
    </source>
</evidence>